<dbReference type="InterPro" id="IPR023210">
    <property type="entry name" value="NADP_OxRdtase_dom"/>
</dbReference>
<feature type="domain" description="NADP-dependent oxidoreductase" evidence="7">
    <location>
        <begin position="20"/>
        <end position="276"/>
    </location>
</feature>
<dbReference type="PANTHER" id="PTHR43827">
    <property type="entry name" value="2,5-DIKETO-D-GLUCONIC ACID REDUCTASE"/>
    <property type="match status" value="1"/>
</dbReference>
<evidence type="ECO:0000313" key="8">
    <source>
        <dbReference type="EMBL" id="EGG14315.1"/>
    </source>
</evidence>
<dbReference type="PANTHER" id="PTHR43827:SF3">
    <property type="entry name" value="NADP-DEPENDENT OXIDOREDUCTASE DOMAIN-CONTAINING PROTEIN"/>
    <property type="match status" value="1"/>
</dbReference>
<dbReference type="STRING" id="1054147.F4QFR8"/>
<evidence type="ECO:0000256" key="4">
    <source>
        <dbReference type="PIRSR" id="PIRSR000097-1"/>
    </source>
</evidence>
<dbReference type="OMA" id="YCLQKNW"/>
<dbReference type="Proteomes" id="UP000007797">
    <property type="component" value="Unassembled WGS sequence"/>
</dbReference>
<gene>
    <name evidence="8" type="primary">alrD</name>
    <name evidence="8" type="ORF">DFA_12085</name>
</gene>
<evidence type="ECO:0000256" key="5">
    <source>
        <dbReference type="PIRSR" id="PIRSR000097-2"/>
    </source>
</evidence>
<keyword evidence="3" id="KW-0560">Oxidoreductase</keyword>
<dbReference type="KEGG" id="dfa:DFA_12085"/>
<dbReference type="FunFam" id="3.20.20.100:FF:000015">
    <property type="entry name" value="Oxidoreductase, aldo/keto reductase family"/>
    <property type="match status" value="1"/>
</dbReference>
<dbReference type="InterPro" id="IPR036812">
    <property type="entry name" value="NAD(P)_OxRdtase_dom_sf"/>
</dbReference>
<dbReference type="InterPro" id="IPR018170">
    <property type="entry name" value="Aldo/ket_reductase_CS"/>
</dbReference>
<dbReference type="OrthoDB" id="416253at2759"/>
<feature type="binding site" evidence="5">
    <location>
        <position position="115"/>
    </location>
    <ligand>
        <name>substrate</name>
    </ligand>
</feature>
<dbReference type="AlphaFoldDB" id="F4QFR8"/>
<keyword evidence="2" id="KW-0521">NADP</keyword>
<dbReference type="GO" id="GO:0016616">
    <property type="term" value="F:oxidoreductase activity, acting on the CH-OH group of donors, NAD or NADP as acceptor"/>
    <property type="evidence" value="ECO:0007669"/>
    <property type="project" value="UniProtKB-ARBA"/>
</dbReference>
<protein>
    <submittedName>
        <fullName evidence="8">Aldo-keto reductase</fullName>
    </submittedName>
</protein>
<feature type="active site" description="Proton donor" evidence="4">
    <location>
        <position position="53"/>
    </location>
</feature>
<dbReference type="EMBL" id="GL883029">
    <property type="protein sequence ID" value="EGG14315.1"/>
    <property type="molecule type" value="Genomic_DNA"/>
</dbReference>
<keyword evidence="9" id="KW-1185">Reference proteome</keyword>
<evidence type="ECO:0000259" key="7">
    <source>
        <dbReference type="Pfam" id="PF00248"/>
    </source>
</evidence>
<dbReference type="PIRSF" id="PIRSF000097">
    <property type="entry name" value="AKR"/>
    <property type="match status" value="1"/>
</dbReference>
<evidence type="ECO:0000256" key="3">
    <source>
        <dbReference type="ARBA" id="ARBA00023002"/>
    </source>
</evidence>
<evidence type="ECO:0000256" key="6">
    <source>
        <dbReference type="PIRSR" id="PIRSR000097-3"/>
    </source>
</evidence>
<dbReference type="Gene3D" id="3.20.20.100">
    <property type="entry name" value="NADP-dependent oxidoreductase domain"/>
    <property type="match status" value="1"/>
</dbReference>
<sequence>MSLTIRSAVTLANGVKMPLLGLGTYQISGDDIKKSVNWAIEDGYIHIDTAASYCNEELIGNALKEIFASGKIKREDLFIVSKAATSEHGYENAINGCERSLKKLGIDYLDLYLIHWPGVKGLQPSAPENSVTRKETWRAFEKLYQDKKCRSIGVSNYTIKHLEELKKDCTVVPHVNQVEFHPFLYQQDLLDYCKANNIALEAYSSLVRGQDWENPTLKEVASKLGKSVSQVLLRWAIQKGVVVIPKSTKQDRIKENADLYNFNIPKDLEEKLDALNQSKHICWDPNTVL</sequence>
<organism evidence="8 9">
    <name type="scientific">Cavenderia fasciculata</name>
    <name type="common">Slime mold</name>
    <name type="synonym">Dictyostelium fasciculatum</name>
    <dbReference type="NCBI Taxonomy" id="261658"/>
    <lineage>
        <taxon>Eukaryota</taxon>
        <taxon>Amoebozoa</taxon>
        <taxon>Evosea</taxon>
        <taxon>Eumycetozoa</taxon>
        <taxon>Dictyostelia</taxon>
        <taxon>Acytosteliales</taxon>
        <taxon>Cavenderiaceae</taxon>
        <taxon>Cavenderia</taxon>
    </lineage>
</organism>
<evidence type="ECO:0000256" key="1">
    <source>
        <dbReference type="ARBA" id="ARBA00007905"/>
    </source>
</evidence>
<dbReference type="GeneID" id="14866372"/>
<dbReference type="CDD" id="cd19136">
    <property type="entry name" value="AKR_DrGR-like"/>
    <property type="match status" value="1"/>
</dbReference>
<evidence type="ECO:0000256" key="2">
    <source>
        <dbReference type="ARBA" id="ARBA00022857"/>
    </source>
</evidence>
<comment type="similarity">
    <text evidence="1">Belongs to the aldo/keto reductase family.</text>
</comment>
<feature type="site" description="Lowers pKa of active site Tyr" evidence="6">
    <location>
        <position position="82"/>
    </location>
</feature>
<dbReference type="InterPro" id="IPR020471">
    <property type="entry name" value="AKR"/>
</dbReference>
<reference evidence="9" key="1">
    <citation type="journal article" date="2011" name="Genome Res.">
        <title>Phylogeny-wide analysis of social amoeba genomes highlights ancient origins for complex intercellular communication.</title>
        <authorList>
            <person name="Heidel A.J."/>
            <person name="Lawal H.M."/>
            <person name="Felder M."/>
            <person name="Schilde C."/>
            <person name="Helps N.R."/>
            <person name="Tunggal B."/>
            <person name="Rivero F."/>
            <person name="John U."/>
            <person name="Schleicher M."/>
            <person name="Eichinger L."/>
            <person name="Platzer M."/>
            <person name="Noegel A.A."/>
            <person name="Schaap P."/>
            <person name="Gloeckner G."/>
        </authorList>
    </citation>
    <scope>NUCLEOTIDE SEQUENCE [LARGE SCALE GENOMIC DNA]</scope>
    <source>
        <strain evidence="9">SH3</strain>
    </source>
</reference>
<dbReference type="Pfam" id="PF00248">
    <property type="entry name" value="Aldo_ket_red"/>
    <property type="match status" value="1"/>
</dbReference>
<name>F4QFR8_CACFS</name>
<accession>F4QFR8</accession>
<dbReference type="PROSITE" id="PS00063">
    <property type="entry name" value="ALDOKETO_REDUCTASE_3"/>
    <property type="match status" value="1"/>
</dbReference>
<proteinExistence type="inferred from homology"/>
<evidence type="ECO:0000313" key="9">
    <source>
        <dbReference type="Proteomes" id="UP000007797"/>
    </source>
</evidence>
<dbReference type="RefSeq" id="XP_004351024.1">
    <property type="nucleotide sequence ID" value="XM_004350972.1"/>
</dbReference>
<dbReference type="SUPFAM" id="SSF51430">
    <property type="entry name" value="NAD(P)-linked oxidoreductase"/>
    <property type="match status" value="1"/>
</dbReference>
<dbReference type="PRINTS" id="PR00069">
    <property type="entry name" value="ALDKETRDTASE"/>
</dbReference>
<dbReference type="PROSITE" id="PS00062">
    <property type="entry name" value="ALDOKETO_REDUCTASE_2"/>
    <property type="match status" value="1"/>
</dbReference>